<feature type="compositionally biased region" description="Polar residues" evidence="3">
    <location>
        <begin position="635"/>
        <end position="673"/>
    </location>
</feature>
<evidence type="ECO:0000256" key="2">
    <source>
        <dbReference type="ARBA" id="ARBA00023136"/>
    </source>
</evidence>
<dbReference type="PANTHER" id="PTHR22746">
    <property type="entry name" value="RAB6A-GEF COMPLEX PARTNER PROTEIN 1"/>
    <property type="match status" value="1"/>
</dbReference>
<dbReference type="OrthoDB" id="67540at2759"/>
<gene>
    <name evidence="5" type="ORF">OLEA9_A053670</name>
</gene>
<protein>
    <submittedName>
        <fullName evidence="5">Guanine nucleotide exchange factor subunit Rich</fullName>
    </submittedName>
</protein>
<dbReference type="GO" id="GO:0005829">
    <property type="term" value="C:cytosol"/>
    <property type="evidence" value="ECO:0007669"/>
    <property type="project" value="TreeGrafter"/>
</dbReference>
<proteinExistence type="predicted"/>
<sequence length="1130" mass="126404">MYYPVGWHKVLNLDTTACDQDGEPTSKILLVQANHERELYFILTTRSIHIWYPRPAAEIVCHRRSSESIKKLGLNRSAVWKTDSCVIVVATECDQLLFFQVRRRATSSSATSFLLPNSPEGDGIYRLKYDPKNIKKLLNGDAPPNPNDQTPVPALTIFSFGKLDLSSVGVSCLMSAEEELIVGAKNGQIYGVQWDGNVDDKFPWSLSTEVRKRSDYLVDIKFSSVLSGFSFVFKSGRVGFMPLRSDQDETSDESRDCDTKISYLPGVMNASCVEINHRHRLVAIGLSDSKVIVCNIGESNVGLMVNHSLIPNVQGNNNNNDKLDLGRVVSLRYSPDNFALAVSWDDGEFAIWSVFGSLLFCSQQWRPECGLSATLSPIQVTSLAWGREGYNLWLCAAKQDDTPREQGFTASPSEVITNGCSTHEEQRDASTSSSLDIRRQEEVMIMSLARCNLSTSPHQTCTADALVLLSEEKIYVGPSIPHEDKFDHWIVLNVPQSYLNTHYPVRYATVDRGCMNLAIAGNKGLAFCSIASRKWILFTKKVHEESFTVCGDMIWWRDYLIVSCFSFVNETFEIRAYQTINESLDSSQVVVQSTPMEIIRMSIFENRLLVLYSDGTLGMFMLNLRRRPVLRKQQRQTLTRSDSISSASGQLNGLDSNNHQQVPGTPRSNRSDSIISWSNSIRNPALFDRDLVLQISPIENLIISNLQANPFCISSVALTRLHFKNSRNDDSILLNACGKLFLLEREEPPDLASSSSRASSSNLSSPDIKDLSLTDSGGGPRLGASVGAEVKGVNSVRISPNSVSHFASASLRTALNEPRALSNVTFKAVSVIATNVELFWISPEISTASEMSYFKKSLWLSCGAGASSKLQVWLPLLNDKDDPPTDLYVPDRIMLPIKCDIYPLAIRSSAADLIEPDDAIVLGAECDVLYRDCKLFTYFPYTTVKRQCRVYLHRILRELLLSQHLGYYARKIAESCQTLPYFAHCFELLLHEVLEEEATSPVPLPDPMLPQVVKFIKEFPVYLETVVHCARKSELSMWSHLFDERAVGNPRRLFQECIERHHYDTAASCLIILQSLDKSTVSTRMVRELIRLVKENPRFIHLVDDLESFLARAELDGARSQGGSPSDGSS</sequence>
<dbReference type="PANTHER" id="PTHR22746:SF10">
    <property type="entry name" value="GUANINE NUCLEOTIDE EXCHANGE FACTOR SUBUNIT RIC1"/>
    <property type="match status" value="1"/>
</dbReference>
<dbReference type="GO" id="GO:0034066">
    <property type="term" value="C:Ric1-Rgp1 guanyl-nucleotide exchange factor complex"/>
    <property type="evidence" value="ECO:0007669"/>
    <property type="project" value="InterPro"/>
</dbReference>
<dbReference type="SUPFAM" id="SSF63829">
    <property type="entry name" value="Calcium-dependent phosphotriesterase"/>
    <property type="match status" value="1"/>
</dbReference>
<dbReference type="GO" id="GO:0000139">
    <property type="term" value="C:Golgi membrane"/>
    <property type="evidence" value="ECO:0007669"/>
    <property type="project" value="TreeGrafter"/>
</dbReference>
<feature type="domain" description="RIC1 C-terminal alpha solenoid region" evidence="4">
    <location>
        <begin position="953"/>
        <end position="1121"/>
    </location>
</feature>
<dbReference type="InterPro" id="IPR015943">
    <property type="entry name" value="WD40/YVTN_repeat-like_dom_sf"/>
</dbReference>
<dbReference type="Pfam" id="PF07064">
    <property type="entry name" value="RIC1"/>
    <property type="match status" value="1"/>
</dbReference>
<feature type="compositionally biased region" description="Polar residues" evidence="3">
    <location>
        <begin position="408"/>
        <end position="421"/>
    </location>
</feature>
<feature type="compositionally biased region" description="Low complexity" evidence="3">
    <location>
        <begin position="751"/>
        <end position="765"/>
    </location>
</feature>
<accession>A0A8S0TKH1</accession>
<evidence type="ECO:0000313" key="6">
    <source>
        <dbReference type="Proteomes" id="UP000594638"/>
    </source>
</evidence>
<organism evidence="5 6">
    <name type="scientific">Olea europaea subsp. europaea</name>
    <dbReference type="NCBI Taxonomy" id="158383"/>
    <lineage>
        <taxon>Eukaryota</taxon>
        <taxon>Viridiplantae</taxon>
        <taxon>Streptophyta</taxon>
        <taxon>Embryophyta</taxon>
        <taxon>Tracheophyta</taxon>
        <taxon>Spermatophyta</taxon>
        <taxon>Magnoliopsida</taxon>
        <taxon>eudicotyledons</taxon>
        <taxon>Gunneridae</taxon>
        <taxon>Pentapetalae</taxon>
        <taxon>asterids</taxon>
        <taxon>lamiids</taxon>
        <taxon>Lamiales</taxon>
        <taxon>Oleaceae</taxon>
        <taxon>Oleeae</taxon>
        <taxon>Olea</taxon>
    </lineage>
</organism>
<feature type="region of interest" description="Disordered" evidence="3">
    <location>
        <begin position="404"/>
        <end position="433"/>
    </location>
</feature>
<dbReference type="GO" id="GO:0006886">
    <property type="term" value="P:intracellular protein transport"/>
    <property type="evidence" value="ECO:0007669"/>
    <property type="project" value="InterPro"/>
</dbReference>
<evidence type="ECO:0000256" key="1">
    <source>
        <dbReference type="ARBA" id="ARBA00004370"/>
    </source>
</evidence>
<dbReference type="Proteomes" id="UP000594638">
    <property type="component" value="Unassembled WGS sequence"/>
</dbReference>
<comment type="subcellular location">
    <subcellularLocation>
        <location evidence="1">Membrane</location>
    </subcellularLocation>
</comment>
<keyword evidence="2" id="KW-0472">Membrane</keyword>
<feature type="region of interest" description="Disordered" evidence="3">
    <location>
        <begin position="750"/>
        <end position="776"/>
    </location>
</feature>
<dbReference type="EMBL" id="CACTIH010007260">
    <property type="protein sequence ID" value="CAA3006448.1"/>
    <property type="molecule type" value="Genomic_DNA"/>
</dbReference>
<dbReference type="Gramene" id="OE9A053670T1">
    <property type="protein sequence ID" value="OE9A053670C1"/>
    <property type="gene ID" value="OE9A053670"/>
</dbReference>
<feature type="region of interest" description="Disordered" evidence="3">
    <location>
        <begin position="633"/>
        <end position="673"/>
    </location>
</feature>
<dbReference type="GO" id="GO:0042147">
    <property type="term" value="P:retrograde transport, endosome to Golgi"/>
    <property type="evidence" value="ECO:0007669"/>
    <property type="project" value="TreeGrafter"/>
</dbReference>
<evidence type="ECO:0000259" key="4">
    <source>
        <dbReference type="Pfam" id="PF07064"/>
    </source>
</evidence>
<evidence type="ECO:0000313" key="5">
    <source>
        <dbReference type="EMBL" id="CAA3006448.1"/>
    </source>
</evidence>
<dbReference type="Gene3D" id="2.130.10.10">
    <property type="entry name" value="YVTN repeat-like/Quinoprotein amine dehydrogenase"/>
    <property type="match status" value="1"/>
</dbReference>
<name>A0A8S0TKH1_OLEEU</name>
<reference evidence="5 6" key="1">
    <citation type="submission" date="2019-12" db="EMBL/GenBank/DDBJ databases">
        <authorList>
            <person name="Alioto T."/>
            <person name="Alioto T."/>
            <person name="Gomez Garrido J."/>
        </authorList>
    </citation>
    <scope>NUCLEOTIDE SEQUENCE [LARGE SCALE GENOMIC DNA]</scope>
</reference>
<keyword evidence="6" id="KW-1185">Reference proteome</keyword>
<dbReference type="InterPro" id="IPR009771">
    <property type="entry name" value="RIC1_C"/>
</dbReference>
<dbReference type="InterPro" id="IPR040096">
    <property type="entry name" value="Ric1"/>
</dbReference>
<evidence type="ECO:0000256" key="3">
    <source>
        <dbReference type="SAM" id="MobiDB-lite"/>
    </source>
</evidence>
<dbReference type="AlphaFoldDB" id="A0A8S0TKH1"/>
<comment type="caution">
    <text evidence="5">The sequence shown here is derived from an EMBL/GenBank/DDBJ whole genome shotgun (WGS) entry which is preliminary data.</text>
</comment>